<proteinExistence type="inferred from homology"/>
<name>A0ABX2T7D1_9PROT</name>
<keyword evidence="2" id="KW-0732">Signal</keyword>
<feature type="signal peptide" evidence="2">
    <location>
        <begin position="1"/>
        <end position="22"/>
    </location>
</feature>
<dbReference type="PIRSF" id="PIRSF017082">
    <property type="entry name" value="YflP"/>
    <property type="match status" value="1"/>
</dbReference>
<reference evidence="3 4" key="1">
    <citation type="submission" date="2020-05" db="EMBL/GenBank/DDBJ databases">
        <title>Azospirillum oleiclasticum sp. nov, a nitrogen-fixing and heavy crude oil-emulsifying bacterium isolated from the crude oil of Yumen Oilfield.</title>
        <authorList>
            <person name="Wu D."/>
            <person name="Cai M."/>
            <person name="Zhang X."/>
        </authorList>
    </citation>
    <scope>NUCLEOTIDE SEQUENCE [LARGE SCALE GENOMIC DNA]</scope>
    <source>
        <strain evidence="3 4">ROY-1-1-2</strain>
    </source>
</reference>
<dbReference type="Proteomes" id="UP000584642">
    <property type="component" value="Unassembled WGS sequence"/>
</dbReference>
<accession>A0ABX2T7D1</accession>
<dbReference type="Gene3D" id="3.40.190.150">
    <property type="entry name" value="Bordetella uptake gene, domain 1"/>
    <property type="match status" value="1"/>
</dbReference>
<evidence type="ECO:0000256" key="2">
    <source>
        <dbReference type="SAM" id="SignalP"/>
    </source>
</evidence>
<dbReference type="RefSeq" id="WP_180281755.1">
    <property type="nucleotide sequence ID" value="NZ_JABFDB010000005.1"/>
</dbReference>
<keyword evidence="4" id="KW-1185">Reference proteome</keyword>
<protein>
    <submittedName>
        <fullName evidence="3">Tripartite tricarboxylate transporter substrate binding protein</fullName>
    </submittedName>
</protein>
<dbReference type="EMBL" id="JABFDB010000005">
    <property type="protein sequence ID" value="NYZ19977.1"/>
    <property type="molecule type" value="Genomic_DNA"/>
</dbReference>
<dbReference type="InterPro" id="IPR042100">
    <property type="entry name" value="Bug_dom1"/>
</dbReference>
<dbReference type="SUPFAM" id="SSF53850">
    <property type="entry name" value="Periplasmic binding protein-like II"/>
    <property type="match status" value="1"/>
</dbReference>
<dbReference type="Gene3D" id="3.40.190.10">
    <property type="entry name" value="Periplasmic binding protein-like II"/>
    <property type="match status" value="1"/>
</dbReference>
<dbReference type="Pfam" id="PF03401">
    <property type="entry name" value="TctC"/>
    <property type="match status" value="1"/>
</dbReference>
<dbReference type="InterPro" id="IPR005064">
    <property type="entry name" value="BUG"/>
</dbReference>
<dbReference type="CDD" id="cd07012">
    <property type="entry name" value="PBP2_Bug_TTT"/>
    <property type="match status" value="1"/>
</dbReference>
<dbReference type="PANTHER" id="PTHR42928">
    <property type="entry name" value="TRICARBOXYLATE-BINDING PROTEIN"/>
    <property type="match status" value="1"/>
</dbReference>
<comment type="caution">
    <text evidence="3">The sequence shown here is derived from an EMBL/GenBank/DDBJ whole genome shotgun (WGS) entry which is preliminary data.</text>
</comment>
<sequence length="331" mass="34763">MKVRYLLGAVAALALTTAAARAEYPERELQGVIMWGAGGATDTVARAVTPHVEEALGKKIVLVNKAGGAGAISTAFVNAAPADGYTLLYGAENPQVHGVLALSELDYSAFYPVNVLARGIAVIVAGKDAPWNSVKELVEDAQKRPGKIKMGSTGPGGLPHVVGALLNSVEAYKVTAVPFDGEGPGLTALQGGHVDFMPVGLSAAGEHIKAGRVKVLGVVNDKEVPSLPGVAPITKDFPGFSKYLPWGPFYGIWVKKDVPDAAKKTLVDAFRKGAENPQFTQLMVERGNVMMNISGAEADAFLKKWQAVTTWVLHDAGATKQSPEKFGIARP</sequence>
<comment type="similarity">
    <text evidence="1">Belongs to the UPF0065 (bug) family.</text>
</comment>
<gene>
    <name evidence="3" type="ORF">HND93_09650</name>
</gene>
<organism evidence="3 4">
    <name type="scientific">Azospirillum oleiclasticum</name>
    <dbReference type="NCBI Taxonomy" id="2735135"/>
    <lineage>
        <taxon>Bacteria</taxon>
        <taxon>Pseudomonadati</taxon>
        <taxon>Pseudomonadota</taxon>
        <taxon>Alphaproteobacteria</taxon>
        <taxon>Rhodospirillales</taxon>
        <taxon>Azospirillaceae</taxon>
        <taxon>Azospirillum</taxon>
    </lineage>
</organism>
<evidence type="ECO:0000256" key="1">
    <source>
        <dbReference type="ARBA" id="ARBA00006987"/>
    </source>
</evidence>
<dbReference type="PANTHER" id="PTHR42928:SF5">
    <property type="entry name" value="BLR1237 PROTEIN"/>
    <property type="match status" value="1"/>
</dbReference>
<evidence type="ECO:0000313" key="3">
    <source>
        <dbReference type="EMBL" id="NYZ19977.1"/>
    </source>
</evidence>
<evidence type="ECO:0000313" key="4">
    <source>
        <dbReference type="Proteomes" id="UP000584642"/>
    </source>
</evidence>
<feature type="chain" id="PRO_5045107340" evidence="2">
    <location>
        <begin position="23"/>
        <end position="331"/>
    </location>
</feature>